<gene>
    <name evidence="8" type="ORF">Mic7113_1975</name>
</gene>
<dbReference type="SUPFAM" id="SSF103473">
    <property type="entry name" value="MFS general substrate transporter"/>
    <property type="match status" value="1"/>
</dbReference>
<organism evidence="8 9">
    <name type="scientific">Allocoleopsis franciscana PCC 7113</name>
    <dbReference type="NCBI Taxonomy" id="1173027"/>
    <lineage>
        <taxon>Bacteria</taxon>
        <taxon>Bacillati</taxon>
        <taxon>Cyanobacteriota</taxon>
        <taxon>Cyanophyceae</taxon>
        <taxon>Coleofasciculales</taxon>
        <taxon>Coleofasciculaceae</taxon>
        <taxon>Allocoleopsis</taxon>
        <taxon>Allocoleopsis franciscana</taxon>
    </lineage>
</organism>
<feature type="transmembrane region" description="Helical" evidence="6">
    <location>
        <begin position="97"/>
        <end position="118"/>
    </location>
</feature>
<feature type="transmembrane region" description="Helical" evidence="6">
    <location>
        <begin position="331"/>
        <end position="350"/>
    </location>
</feature>
<proteinExistence type="predicted"/>
<evidence type="ECO:0000313" key="8">
    <source>
        <dbReference type="EMBL" id="AFZ17824.1"/>
    </source>
</evidence>
<dbReference type="OrthoDB" id="9793283at2"/>
<feature type="transmembrane region" description="Helical" evidence="6">
    <location>
        <begin position="243"/>
        <end position="261"/>
    </location>
</feature>
<feature type="transmembrane region" description="Helical" evidence="6">
    <location>
        <begin position="362"/>
        <end position="378"/>
    </location>
</feature>
<evidence type="ECO:0000256" key="4">
    <source>
        <dbReference type="ARBA" id="ARBA00022989"/>
    </source>
</evidence>
<evidence type="ECO:0000256" key="6">
    <source>
        <dbReference type="SAM" id="Phobius"/>
    </source>
</evidence>
<evidence type="ECO:0000259" key="7">
    <source>
        <dbReference type="PROSITE" id="PS50850"/>
    </source>
</evidence>
<dbReference type="PRINTS" id="PR01035">
    <property type="entry name" value="TCRTETA"/>
</dbReference>
<dbReference type="Gene3D" id="1.20.1250.20">
    <property type="entry name" value="MFS general substrate transporter like domains"/>
    <property type="match status" value="1"/>
</dbReference>
<dbReference type="KEGG" id="mic:Mic7113_1975"/>
<name>K9WDJ0_9CYAN</name>
<comment type="subcellular location">
    <subcellularLocation>
        <location evidence="1">Cell membrane</location>
        <topology evidence="1">Multi-pass membrane protein</topology>
    </subcellularLocation>
</comment>
<dbReference type="GO" id="GO:0005886">
    <property type="term" value="C:plasma membrane"/>
    <property type="evidence" value="ECO:0007669"/>
    <property type="project" value="UniProtKB-SubCell"/>
</dbReference>
<dbReference type="InterPro" id="IPR050189">
    <property type="entry name" value="MFS_Efflux_Transporters"/>
</dbReference>
<feature type="transmembrane region" description="Helical" evidence="6">
    <location>
        <begin position="209"/>
        <end position="231"/>
    </location>
</feature>
<dbReference type="Pfam" id="PF07690">
    <property type="entry name" value="MFS_1"/>
    <property type="match status" value="1"/>
</dbReference>
<feature type="transmembrane region" description="Helical" evidence="6">
    <location>
        <begin position="39"/>
        <end position="60"/>
    </location>
</feature>
<dbReference type="HOGENOM" id="CLU_001265_10_6_3"/>
<dbReference type="PANTHER" id="PTHR43124">
    <property type="entry name" value="PURINE EFFLUX PUMP PBUE"/>
    <property type="match status" value="1"/>
</dbReference>
<keyword evidence="4 6" id="KW-1133">Transmembrane helix</keyword>
<dbReference type="eggNOG" id="COG2814">
    <property type="taxonomic scope" value="Bacteria"/>
</dbReference>
<dbReference type="InterPro" id="IPR011701">
    <property type="entry name" value="MFS"/>
</dbReference>
<sequence length="406" mass="42651">MLRDRRLLILLAAGSLTNIAGGVVAPVLPEMVKQLHFDPALAANLVSMHCLTIALFSPPLGILADRIGHLRILVPSLIFYALFGVAGAFMPNFWPLLATRALLGAASGGIAAAALGLLGNLYEGEERAQALGLTTSTIALSGIAFPLIGGWVGATHWQYAFYLYGLGLPIAALAAVGLKAKPKTKAKPKAKAEGDKLLSVLRHPHTLRLLLTLALTSVAMYAVVIYAPLYLEQKIGADTVVNGIVLASRAVGAAMISALGAKRLSKAMKPATAMAMGFGLMALTLITIPWLNQLSWILLTAVLFGVGFGIVLPTLYSTLADLAPSSLKSSVLAIGTGAGFLGQFLSPLLLGPMLNYGGLEEVFYGAAIISMIAGLLLLERSGKKSNTELLSNVEFNESQRNSRTLR</sequence>
<protein>
    <submittedName>
        <fullName evidence="8">Arabinose efflux permease family protein</fullName>
    </submittedName>
</protein>
<dbReference type="InterPro" id="IPR020846">
    <property type="entry name" value="MFS_dom"/>
</dbReference>
<evidence type="ECO:0000256" key="1">
    <source>
        <dbReference type="ARBA" id="ARBA00004651"/>
    </source>
</evidence>
<keyword evidence="3 6" id="KW-0812">Transmembrane</keyword>
<dbReference type="PANTHER" id="PTHR43124:SF3">
    <property type="entry name" value="CHLORAMPHENICOL EFFLUX PUMP RV0191"/>
    <property type="match status" value="1"/>
</dbReference>
<feature type="transmembrane region" description="Helical" evidence="6">
    <location>
        <begin position="159"/>
        <end position="178"/>
    </location>
</feature>
<dbReference type="EMBL" id="CP003630">
    <property type="protein sequence ID" value="AFZ17824.1"/>
    <property type="molecule type" value="Genomic_DNA"/>
</dbReference>
<feature type="transmembrane region" description="Helical" evidence="6">
    <location>
        <begin position="130"/>
        <end position="153"/>
    </location>
</feature>
<accession>K9WDJ0</accession>
<dbReference type="STRING" id="1173027.Mic7113_1975"/>
<dbReference type="InterPro" id="IPR036259">
    <property type="entry name" value="MFS_trans_sf"/>
</dbReference>
<dbReference type="GO" id="GO:0022857">
    <property type="term" value="F:transmembrane transporter activity"/>
    <property type="evidence" value="ECO:0007669"/>
    <property type="project" value="InterPro"/>
</dbReference>
<dbReference type="CDD" id="cd17473">
    <property type="entry name" value="MFS_arabinose_efflux_permease_like"/>
    <property type="match status" value="1"/>
</dbReference>
<evidence type="ECO:0000256" key="3">
    <source>
        <dbReference type="ARBA" id="ARBA00022692"/>
    </source>
</evidence>
<keyword evidence="5 6" id="KW-0472">Membrane</keyword>
<evidence type="ECO:0000256" key="2">
    <source>
        <dbReference type="ARBA" id="ARBA00022475"/>
    </source>
</evidence>
<keyword evidence="2" id="KW-1003">Cell membrane</keyword>
<feature type="transmembrane region" description="Helical" evidence="6">
    <location>
        <begin position="273"/>
        <end position="291"/>
    </location>
</feature>
<dbReference type="Proteomes" id="UP000010471">
    <property type="component" value="Chromosome"/>
</dbReference>
<feature type="transmembrane region" description="Helical" evidence="6">
    <location>
        <begin position="297"/>
        <end position="319"/>
    </location>
</feature>
<reference evidence="8 9" key="1">
    <citation type="submission" date="2012-06" db="EMBL/GenBank/DDBJ databases">
        <title>Finished chromosome of genome of Microcoleus sp. PCC 7113.</title>
        <authorList>
            <consortium name="US DOE Joint Genome Institute"/>
            <person name="Gugger M."/>
            <person name="Coursin T."/>
            <person name="Rippka R."/>
            <person name="Tandeau De Marsac N."/>
            <person name="Huntemann M."/>
            <person name="Wei C.-L."/>
            <person name="Han J."/>
            <person name="Detter J.C."/>
            <person name="Han C."/>
            <person name="Tapia R."/>
            <person name="Chen A."/>
            <person name="Kyrpides N."/>
            <person name="Mavromatis K."/>
            <person name="Markowitz V."/>
            <person name="Szeto E."/>
            <person name="Ivanova N."/>
            <person name="Pagani I."/>
            <person name="Pati A."/>
            <person name="Goodwin L."/>
            <person name="Nordberg H.P."/>
            <person name="Cantor M.N."/>
            <person name="Hua S.X."/>
            <person name="Woyke T."/>
            <person name="Kerfeld C.A."/>
        </authorList>
    </citation>
    <scope>NUCLEOTIDE SEQUENCE [LARGE SCALE GENOMIC DNA]</scope>
    <source>
        <strain evidence="8 9">PCC 7113</strain>
    </source>
</reference>
<dbReference type="PATRIC" id="fig|1173027.3.peg.2192"/>
<feature type="transmembrane region" description="Helical" evidence="6">
    <location>
        <begin position="72"/>
        <end position="91"/>
    </location>
</feature>
<evidence type="ECO:0000256" key="5">
    <source>
        <dbReference type="ARBA" id="ARBA00023136"/>
    </source>
</evidence>
<dbReference type="RefSeq" id="WP_015181976.1">
    <property type="nucleotide sequence ID" value="NC_019738.1"/>
</dbReference>
<feature type="domain" description="Major facilitator superfamily (MFS) profile" evidence="7">
    <location>
        <begin position="6"/>
        <end position="385"/>
    </location>
</feature>
<dbReference type="AlphaFoldDB" id="K9WDJ0"/>
<keyword evidence="9" id="KW-1185">Reference proteome</keyword>
<evidence type="ECO:0000313" key="9">
    <source>
        <dbReference type="Proteomes" id="UP000010471"/>
    </source>
</evidence>
<dbReference type="InterPro" id="IPR001958">
    <property type="entry name" value="Tet-R_TetA/multi-R_MdtG-like"/>
</dbReference>
<dbReference type="PROSITE" id="PS50850">
    <property type="entry name" value="MFS"/>
    <property type="match status" value="1"/>
</dbReference>